<name>A0ABQ4CH70_9ACTN</name>
<protein>
    <recommendedName>
        <fullName evidence="1">HTH marR-type domain-containing protein</fullName>
    </recommendedName>
</protein>
<sequence length="346" mass="36852">MRADNSTSGVEELRDAALAVGLVLDATEGDTGVDLVLVNPTGGRVAVQLKRTSLAAADGLDRRIREWAGEFGRSDGIRVLVADRVTAEGRRILRAAGWGWLDLRGHLHLAGNGFFVDADVPRLSVASAASVGLTGQVSAAVAAWLLLHPDEPAGVREIARVLGRSASTVSKAIADMRAGGLVDDQRRPVVPDLFWQLAADWEPADADLQNPPTPTVSGTVDVLRMGLTDLDSTIGWALTDTAAAAAYGAPVGVRADHPPDFYVPDQNVLRRTVQLLGGATNYDGRAATVRLAPFPLVCSRRVDRPGQTWPLARPLFVALDLARDLGRGREILDGWTPPPGIGRRVW</sequence>
<evidence type="ECO:0000313" key="2">
    <source>
        <dbReference type="EMBL" id="GIF70620.1"/>
    </source>
</evidence>
<evidence type="ECO:0000313" key="3">
    <source>
        <dbReference type="Proteomes" id="UP000604117"/>
    </source>
</evidence>
<dbReference type="SUPFAM" id="SSF46785">
    <property type="entry name" value="Winged helix' DNA-binding domain"/>
    <property type="match status" value="1"/>
</dbReference>
<accession>A0ABQ4CH70</accession>
<dbReference type="RefSeq" id="WP_203710081.1">
    <property type="nucleotide sequence ID" value="NZ_BONE01000001.1"/>
</dbReference>
<feature type="domain" description="HTH marR-type" evidence="1">
    <location>
        <begin position="132"/>
        <end position="186"/>
    </location>
</feature>
<dbReference type="CDD" id="cd00090">
    <property type="entry name" value="HTH_ARSR"/>
    <property type="match status" value="1"/>
</dbReference>
<dbReference type="Proteomes" id="UP000604117">
    <property type="component" value="Unassembled WGS sequence"/>
</dbReference>
<dbReference type="InterPro" id="IPR000835">
    <property type="entry name" value="HTH_MarR-typ"/>
</dbReference>
<dbReference type="Pfam" id="PF12802">
    <property type="entry name" value="MarR_2"/>
    <property type="match status" value="1"/>
</dbReference>
<keyword evidence="3" id="KW-1185">Reference proteome</keyword>
<dbReference type="InterPro" id="IPR036388">
    <property type="entry name" value="WH-like_DNA-bd_sf"/>
</dbReference>
<dbReference type="InterPro" id="IPR011991">
    <property type="entry name" value="ArsR-like_HTH"/>
</dbReference>
<gene>
    <name evidence="2" type="ORF">Asi02nite_01380</name>
</gene>
<dbReference type="Gene3D" id="1.10.10.10">
    <property type="entry name" value="Winged helix-like DNA-binding domain superfamily/Winged helix DNA-binding domain"/>
    <property type="match status" value="1"/>
</dbReference>
<proteinExistence type="predicted"/>
<evidence type="ECO:0000259" key="1">
    <source>
        <dbReference type="Pfam" id="PF12802"/>
    </source>
</evidence>
<reference evidence="2 3" key="1">
    <citation type="submission" date="2021-01" db="EMBL/GenBank/DDBJ databases">
        <title>Whole genome shotgun sequence of Asanoa siamensis NBRC 107932.</title>
        <authorList>
            <person name="Komaki H."/>
            <person name="Tamura T."/>
        </authorList>
    </citation>
    <scope>NUCLEOTIDE SEQUENCE [LARGE SCALE GENOMIC DNA]</scope>
    <source>
        <strain evidence="2 3">NBRC 107932</strain>
    </source>
</reference>
<organism evidence="2 3">
    <name type="scientific">Asanoa siamensis</name>
    <dbReference type="NCBI Taxonomy" id="926357"/>
    <lineage>
        <taxon>Bacteria</taxon>
        <taxon>Bacillati</taxon>
        <taxon>Actinomycetota</taxon>
        <taxon>Actinomycetes</taxon>
        <taxon>Micromonosporales</taxon>
        <taxon>Micromonosporaceae</taxon>
        <taxon>Asanoa</taxon>
    </lineage>
</organism>
<comment type="caution">
    <text evidence="2">The sequence shown here is derived from an EMBL/GenBank/DDBJ whole genome shotgun (WGS) entry which is preliminary data.</text>
</comment>
<dbReference type="InterPro" id="IPR036390">
    <property type="entry name" value="WH_DNA-bd_sf"/>
</dbReference>
<dbReference type="EMBL" id="BONE01000001">
    <property type="protein sequence ID" value="GIF70620.1"/>
    <property type="molecule type" value="Genomic_DNA"/>
</dbReference>